<reference evidence="1 2" key="1">
    <citation type="submission" date="2023-04" db="EMBL/GenBank/DDBJ databases">
        <title>Forest soil microbial communities from Buena Vista Peninsula, Colon Province, Panama.</title>
        <authorList>
            <person name="Bouskill N."/>
        </authorList>
    </citation>
    <scope>NUCLEOTIDE SEQUENCE [LARGE SCALE GENOMIC DNA]</scope>
    <source>
        <strain evidence="1 2">CFH S0262</strain>
    </source>
</reference>
<accession>A0ABT6MKN1</accession>
<gene>
    <name evidence="1" type="ORF">M2280_006145</name>
</gene>
<organism evidence="1 2">
    <name type="scientific">Prescottella agglutinans</name>
    <dbReference type="NCBI Taxonomy" id="1644129"/>
    <lineage>
        <taxon>Bacteria</taxon>
        <taxon>Bacillati</taxon>
        <taxon>Actinomycetota</taxon>
        <taxon>Actinomycetes</taxon>
        <taxon>Mycobacteriales</taxon>
        <taxon>Nocardiaceae</taxon>
        <taxon>Prescottella</taxon>
    </lineage>
</organism>
<protein>
    <submittedName>
        <fullName evidence="1">Uncharacterized protein</fullName>
    </submittedName>
</protein>
<evidence type="ECO:0000313" key="2">
    <source>
        <dbReference type="Proteomes" id="UP001160334"/>
    </source>
</evidence>
<dbReference type="RefSeq" id="WP_280764057.1">
    <property type="nucleotide sequence ID" value="NZ_JARXVC010000029.1"/>
</dbReference>
<keyword evidence="2" id="KW-1185">Reference proteome</keyword>
<sequence>MRKRSKSEPVSASADHFGYSDLRIPETAARTKKLQAILCAAAEVGGNVDDVDRTAILGLMQIVGELEAGLRTIANERS</sequence>
<comment type="caution">
    <text evidence="1">The sequence shown here is derived from an EMBL/GenBank/DDBJ whole genome shotgun (WGS) entry which is preliminary data.</text>
</comment>
<proteinExistence type="predicted"/>
<dbReference type="Proteomes" id="UP001160334">
    <property type="component" value="Unassembled WGS sequence"/>
</dbReference>
<evidence type="ECO:0000313" key="1">
    <source>
        <dbReference type="EMBL" id="MDH6284882.1"/>
    </source>
</evidence>
<name>A0ABT6MKN1_9NOCA</name>
<dbReference type="EMBL" id="JARXVC010000029">
    <property type="protein sequence ID" value="MDH6284882.1"/>
    <property type="molecule type" value="Genomic_DNA"/>
</dbReference>